<dbReference type="OrthoDB" id="10266980at2759"/>
<reference evidence="8 9" key="1">
    <citation type="journal article" date="2009" name="Nat. Genet.">
        <title>The genome of the cucumber, Cucumis sativus L.</title>
        <authorList>
            <person name="Huang S."/>
            <person name="Li R."/>
            <person name="Zhang Z."/>
            <person name="Li L."/>
            <person name="Gu X."/>
            <person name="Fan W."/>
            <person name="Lucas W.J."/>
            <person name="Wang X."/>
            <person name="Xie B."/>
            <person name="Ni P."/>
            <person name="Ren Y."/>
            <person name="Zhu H."/>
            <person name="Li J."/>
            <person name="Lin K."/>
            <person name="Jin W."/>
            <person name="Fei Z."/>
            <person name="Li G."/>
            <person name="Staub J."/>
            <person name="Kilian A."/>
            <person name="van der Vossen E.A."/>
            <person name="Wu Y."/>
            <person name="Guo J."/>
            <person name="He J."/>
            <person name="Jia Z."/>
            <person name="Ren Y."/>
            <person name="Tian G."/>
            <person name="Lu Y."/>
            <person name="Ruan J."/>
            <person name="Qian W."/>
            <person name="Wang M."/>
            <person name="Huang Q."/>
            <person name="Li B."/>
            <person name="Xuan Z."/>
            <person name="Cao J."/>
            <person name="Asan"/>
            <person name="Wu Z."/>
            <person name="Zhang J."/>
            <person name="Cai Q."/>
            <person name="Bai Y."/>
            <person name="Zhao B."/>
            <person name="Han Y."/>
            <person name="Li Y."/>
            <person name="Li X."/>
            <person name="Wang S."/>
            <person name="Shi Q."/>
            <person name="Liu S."/>
            <person name="Cho W.K."/>
            <person name="Kim J.Y."/>
            <person name="Xu Y."/>
            <person name="Heller-Uszynska K."/>
            <person name="Miao H."/>
            <person name="Cheng Z."/>
            <person name="Zhang S."/>
            <person name="Wu J."/>
            <person name="Yang Y."/>
            <person name="Kang H."/>
            <person name="Li M."/>
            <person name="Liang H."/>
            <person name="Ren X."/>
            <person name="Shi Z."/>
            <person name="Wen M."/>
            <person name="Jian M."/>
            <person name="Yang H."/>
            <person name="Zhang G."/>
            <person name="Yang Z."/>
            <person name="Chen R."/>
            <person name="Liu S."/>
            <person name="Li J."/>
            <person name="Ma L."/>
            <person name="Liu H."/>
            <person name="Zhou Y."/>
            <person name="Zhao J."/>
            <person name="Fang X."/>
            <person name="Li G."/>
            <person name="Fang L."/>
            <person name="Li Y."/>
            <person name="Liu D."/>
            <person name="Zheng H."/>
            <person name="Zhang Y."/>
            <person name="Qin N."/>
            <person name="Li Z."/>
            <person name="Yang G."/>
            <person name="Yang S."/>
            <person name="Bolund L."/>
            <person name="Kristiansen K."/>
            <person name="Zheng H."/>
            <person name="Li S."/>
            <person name="Zhang X."/>
            <person name="Yang H."/>
            <person name="Wang J."/>
            <person name="Sun R."/>
            <person name="Zhang B."/>
            <person name="Jiang S."/>
            <person name="Wang J."/>
            <person name="Du Y."/>
            <person name="Li S."/>
        </authorList>
    </citation>
    <scope>NUCLEOTIDE SEQUENCE [LARGE SCALE GENOMIC DNA]</scope>
    <source>
        <strain evidence="9">cv. 9930</strain>
    </source>
</reference>
<dbReference type="Gramene" id="KGN46775">
    <property type="protein sequence ID" value="KGN46775"/>
    <property type="gene ID" value="Csa_6G133840"/>
</dbReference>
<evidence type="ECO:0000256" key="2">
    <source>
        <dbReference type="ARBA" id="ARBA00022692"/>
    </source>
</evidence>
<dbReference type="GO" id="GO:0016020">
    <property type="term" value="C:membrane"/>
    <property type="evidence" value="ECO:0007669"/>
    <property type="project" value="UniProtKB-SubCell"/>
</dbReference>
<evidence type="ECO:0000256" key="6">
    <source>
        <dbReference type="SAM" id="Phobius"/>
    </source>
</evidence>
<dbReference type="SMART" id="SM00724">
    <property type="entry name" value="TLC"/>
    <property type="match status" value="1"/>
</dbReference>
<dbReference type="Pfam" id="PF03798">
    <property type="entry name" value="TRAM_LAG1_CLN8"/>
    <property type="match status" value="1"/>
</dbReference>
<evidence type="ECO:0000313" key="8">
    <source>
        <dbReference type="EMBL" id="KGN46775.1"/>
    </source>
</evidence>
<evidence type="ECO:0000256" key="1">
    <source>
        <dbReference type="ARBA" id="ARBA00004141"/>
    </source>
</evidence>
<dbReference type="GO" id="GO:0055088">
    <property type="term" value="P:lipid homeostasis"/>
    <property type="evidence" value="ECO:0000318"/>
    <property type="project" value="GO_Central"/>
</dbReference>
<dbReference type="EMBL" id="CM002927">
    <property type="protein sequence ID" value="KGN46775.1"/>
    <property type="molecule type" value="Genomic_DNA"/>
</dbReference>
<evidence type="ECO:0000256" key="3">
    <source>
        <dbReference type="ARBA" id="ARBA00022989"/>
    </source>
</evidence>
<keyword evidence="3 6" id="KW-1133">Transmembrane helix</keyword>
<dbReference type="eggNOG" id="KOG4561">
    <property type="taxonomic scope" value="Eukaryota"/>
</dbReference>
<dbReference type="OMA" id="MPVYYSH"/>
<organism evidence="8 9">
    <name type="scientific">Cucumis sativus</name>
    <name type="common">Cucumber</name>
    <dbReference type="NCBI Taxonomy" id="3659"/>
    <lineage>
        <taxon>Eukaryota</taxon>
        <taxon>Viridiplantae</taxon>
        <taxon>Streptophyta</taxon>
        <taxon>Embryophyta</taxon>
        <taxon>Tracheophyta</taxon>
        <taxon>Spermatophyta</taxon>
        <taxon>Magnoliopsida</taxon>
        <taxon>eudicotyledons</taxon>
        <taxon>Gunneridae</taxon>
        <taxon>Pentapetalae</taxon>
        <taxon>rosids</taxon>
        <taxon>fabids</taxon>
        <taxon>Cucurbitales</taxon>
        <taxon>Cucurbitaceae</taxon>
        <taxon>Benincaseae</taxon>
        <taxon>Cucumis</taxon>
    </lineage>
</organism>
<dbReference type="PROSITE" id="PS50922">
    <property type="entry name" value="TLC"/>
    <property type="match status" value="1"/>
</dbReference>
<dbReference type="AlphaFoldDB" id="A0A0A0KAK8"/>
<keyword evidence="9" id="KW-1185">Reference proteome</keyword>
<evidence type="ECO:0000256" key="4">
    <source>
        <dbReference type="ARBA" id="ARBA00023136"/>
    </source>
</evidence>
<keyword evidence="2 5" id="KW-0812">Transmembrane</keyword>
<feature type="transmembrane region" description="Helical" evidence="6">
    <location>
        <begin position="59"/>
        <end position="82"/>
    </location>
</feature>
<gene>
    <name evidence="8" type="ORF">Csa_6G133840</name>
</gene>
<sequence>MTISDTSGPSKELLWLASVFSGFVFCKIVYTLTGIISLQSFKAYVKLSNFGKVEWNNRGFSTFHALVAASSSLYLVLFSSTFDPSSSNELLIRRTSSLSDMTLGFSIGYFLSDLAMVLWVFPALGGFEYVVHHVLSLFSIIQSLLSGQGQVYILMVLFTESTTPFVNLRWYLDNAGQKNSNLYVINGIALFLGWLVARILLFIYFFSHMFKHFDQVKTVYPLGFYSLLAVPPMLATMNVFWFWKIARGMIKTLRKARHSK</sequence>
<reference evidence="8 9" key="4">
    <citation type="journal article" date="2011" name="BMC Genomics">
        <title>RNA-Seq improves annotation of protein-coding genes in the cucumber genome.</title>
        <authorList>
            <person name="Li Z."/>
            <person name="Zhang Z."/>
            <person name="Yan P."/>
            <person name="Huang S."/>
            <person name="Fei Z."/>
            <person name="Lin K."/>
        </authorList>
    </citation>
    <scope>NUCLEOTIDE SEQUENCE [LARGE SCALE GENOMIC DNA]</scope>
    <source>
        <strain evidence="9">cv. 9930</strain>
    </source>
</reference>
<keyword evidence="4 5" id="KW-0472">Membrane</keyword>
<reference evidence="8 9" key="2">
    <citation type="journal article" date="2009" name="PLoS ONE">
        <title>An integrated genetic and cytogenetic map of the cucumber genome.</title>
        <authorList>
            <person name="Ren Y."/>
            <person name="Zhang Z."/>
            <person name="Liu J."/>
            <person name="Staub J.E."/>
            <person name="Han Y."/>
            <person name="Cheng Z."/>
            <person name="Li X."/>
            <person name="Lu J."/>
            <person name="Miao H."/>
            <person name="Kang H."/>
            <person name="Xie B."/>
            <person name="Gu X."/>
            <person name="Wang X."/>
            <person name="Du Y."/>
            <person name="Jin W."/>
            <person name="Huang S."/>
        </authorList>
    </citation>
    <scope>NUCLEOTIDE SEQUENCE [LARGE SCALE GENOMIC DNA]</scope>
    <source>
        <strain evidence="9">cv. 9930</strain>
    </source>
</reference>
<proteinExistence type="predicted"/>
<evidence type="ECO:0000256" key="5">
    <source>
        <dbReference type="PROSITE-ProRule" id="PRU00205"/>
    </source>
</evidence>
<feature type="domain" description="TLC" evidence="7">
    <location>
        <begin position="50"/>
        <end position="254"/>
    </location>
</feature>
<dbReference type="PANTHER" id="PTHR13439">
    <property type="entry name" value="CT120 PROTEIN"/>
    <property type="match status" value="1"/>
</dbReference>
<dbReference type="GO" id="GO:0005783">
    <property type="term" value="C:endoplasmic reticulum"/>
    <property type="evidence" value="ECO:0000318"/>
    <property type="project" value="GO_Central"/>
</dbReference>
<reference evidence="8 9" key="3">
    <citation type="journal article" date="2010" name="BMC Genomics">
        <title>Transcriptome sequencing and comparative analysis of cucumber flowers with different sex types.</title>
        <authorList>
            <person name="Guo S."/>
            <person name="Zheng Y."/>
            <person name="Joung J.G."/>
            <person name="Liu S."/>
            <person name="Zhang Z."/>
            <person name="Crasta O.R."/>
            <person name="Sobral B.W."/>
            <person name="Xu Y."/>
            <person name="Huang S."/>
            <person name="Fei Z."/>
        </authorList>
    </citation>
    <scope>NUCLEOTIDE SEQUENCE [LARGE SCALE GENOMIC DNA]</scope>
    <source>
        <strain evidence="9">cv. 9930</strain>
    </source>
</reference>
<feature type="transmembrane region" description="Helical" evidence="6">
    <location>
        <begin position="102"/>
        <end position="122"/>
    </location>
</feature>
<dbReference type="KEGG" id="csv:101219798"/>
<dbReference type="Proteomes" id="UP000029981">
    <property type="component" value="Chromosome 6"/>
</dbReference>
<protein>
    <recommendedName>
        <fullName evidence="7">TLC domain-containing protein</fullName>
    </recommendedName>
</protein>
<dbReference type="PANTHER" id="PTHR13439:SF0">
    <property type="entry name" value="TOPOISOMERASE I DAMAGE AFFECTED PROTEIN 4"/>
    <property type="match status" value="1"/>
</dbReference>
<comment type="subcellular location">
    <subcellularLocation>
        <location evidence="1">Membrane</location>
        <topology evidence="1">Multi-pass membrane protein</topology>
    </subcellularLocation>
</comment>
<feature type="transmembrane region" description="Helical" evidence="6">
    <location>
        <begin position="151"/>
        <end position="172"/>
    </location>
</feature>
<feature type="transmembrane region" description="Helical" evidence="6">
    <location>
        <begin position="184"/>
        <end position="207"/>
    </location>
</feature>
<feature type="transmembrane region" description="Helical" evidence="6">
    <location>
        <begin position="219"/>
        <end position="243"/>
    </location>
</feature>
<dbReference type="InterPro" id="IPR006634">
    <property type="entry name" value="TLC-dom"/>
</dbReference>
<feature type="transmembrane region" description="Helical" evidence="6">
    <location>
        <begin position="13"/>
        <end position="38"/>
    </location>
</feature>
<evidence type="ECO:0000313" key="9">
    <source>
        <dbReference type="Proteomes" id="UP000029981"/>
    </source>
</evidence>
<evidence type="ECO:0000259" key="7">
    <source>
        <dbReference type="PROSITE" id="PS50922"/>
    </source>
</evidence>
<name>A0A0A0KAK8_CUCSA</name>
<accession>A0A0A0KAK8</accession>
<dbReference type="InterPro" id="IPR050846">
    <property type="entry name" value="TLCD"/>
</dbReference>